<evidence type="ECO:0000259" key="6">
    <source>
        <dbReference type="PROSITE" id="PS51379"/>
    </source>
</evidence>
<dbReference type="PROSITE" id="PS00221">
    <property type="entry name" value="MIP"/>
    <property type="match status" value="1"/>
</dbReference>
<evidence type="ECO:0000313" key="7">
    <source>
        <dbReference type="EMBL" id="MCX2817995.1"/>
    </source>
</evidence>
<dbReference type="GO" id="GO:0016614">
    <property type="term" value="F:oxidoreductase activity, acting on CH-OH group of donors"/>
    <property type="evidence" value="ECO:0007669"/>
    <property type="project" value="InterPro"/>
</dbReference>
<dbReference type="SUPFAM" id="SSF51905">
    <property type="entry name" value="FAD/NAD(P)-binding domain"/>
    <property type="match status" value="1"/>
</dbReference>
<dbReference type="InterPro" id="IPR036188">
    <property type="entry name" value="FAD/NAD-bd_sf"/>
</dbReference>
<dbReference type="Pfam" id="PF01266">
    <property type="entry name" value="DAO"/>
    <property type="match status" value="1"/>
</dbReference>
<dbReference type="InterPro" id="IPR006076">
    <property type="entry name" value="FAD-dep_OxRdtase"/>
</dbReference>
<dbReference type="PANTHER" id="PTHR42784:SF1">
    <property type="entry name" value="PYRANOSE 2-OXIDASE"/>
    <property type="match status" value="1"/>
</dbReference>
<keyword evidence="4" id="KW-0274">FAD</keyword>
<evidence type="ECO:0000256" key="5">
    <source>
        <dbReference type="ARBA" id="ARBA00023002"/>
    </source>
</evidence>
<evidence type="ECO:0000313" key="8">
    <source>
        <dbReference type="Proteomes" id="UP001149411"/>
    </source>
</evidence>
<comment type="caution">
    <text evidence="7">The sequence shown here is derived from an EMBL/GenBank/DDBJ whole genome shotgun (WGS) entry which is preliminary data.</text>
</comment>
<dbReference type="InterPro" id="IPR000172">
    <property type="entry name" value="GMC_OxRdtase_N"/>
</dbReference>
<sequence length="533" mass="57634">MTEDGRAPVEDADVCVVGAGPAGALTAYTLASRGYRVVVLEAGERFDRGDDERRMEESLRPAHDAGELWNMETGDGRDAYTSSGERYYPLNAARVKGVGGSTLHWQGMVMRLHEKDFEMETRHGVGRDWPISYDDLQPYYVCAEKEMGVAGGDDNPYAPPRSQPFPLPAFEPSYSDSLFSDACDEVGLEMHSVPNARNPEPYDGRGVCVGYGTCQPVCPSGAKYTADVHVAKAEDEGARVIDRAQVERLETDGEGDAVESAVYTTPSGTYRQDADAFVVACGGVETPRLLLLSRSRDHPDGLANSSGAVGRYFTEHLFVGAGGTVDQPTRQNHIGFITSESHALYDGEDPTPLGTKLEFLNYAGPSPAIEAMNADEWGDALLEDLRGSYGNHVSMGGLVEQVPTEKNWVTLDKTTTDNLGNPVPDVRWSVADREAEAIRAANTVQNDVLGAMDADVGWTVGPEDTGPAYHHMCTTRMGHHDDESVVDHRTKAHDLENLYISSSSVFVTAGAMNPTLSIAALALKTADHIDDDI</sequence>
<keyword evidence="8" id="KW-1185">Reference proteome</keyword>
<evidence type="ECO:0000256" key="3">
    <source>
        <dbReference type="ARBA" id="ARBA00022630"/>
    </source>
</evidence>
<keyword evidence="5" id="KW-0560">Oxidoreductase</keyword>
<reference evidence="7" key="1">
    <citation type="submission" date="2022-09" db="EMBL/GenBank/DDBJ databases">
        <title>Haloadaptaus new haloarchaeum isolated from saline soil.</title>
        <authorList>
            <person name="Duran-Viseras A."/>
            <person name="Sanchez-Porro C."/>
            <person name="Ventosa A."/>
        </authorList>
    </citation>
    <scope>NUCLEOTIDE SEQUENCE</scope>
    <source>
        <strain evidence="7">F3-133</strain>
    </source>
</reference>
<feature type="domain" description="4Fe-4S ferredoxin-type" evidence="6">
    <location>
        <begin position="197"/>
        <end position="228"/>
    </location>
</feature>
<comment type="similarity">
    <text evidence="2">Belongs to the GMC oxidoreductase family.</text>
</comment>
<dbReference type="EMBL" id="RKLV01000001">
    <property type="protein sequence ID" value="MCX2817995.1"/>
    <property type="molecule type" value="Genomic_DNA"/>
</dbReference>
<gene>
    <name evidence="7" type="ORF">EGH25_01300</name>
</gene>
<dbReference type="InterPro" id="IPR007867">
    <property type="entry name" value="GMC_OxRtase_C"/>
</dbReference>
<dbReference type="PANTHER" id="PTHR42784">
    <property type="entry name" value="PYRANOSE 2-OXIDASE"/>
    <property type="match status" value="1"/>
</dbReference>
<dbReference type="Pfam" id="PF05199">
    <property type="entry name" value="GMC_oxred_C"/>
    <property type="match status" value="1"/>
</dbReference>
<accession>A0A9Q4C144</accession>
<evidence type="ECO:0000256" key="4">
    <source>
        <dbReference type="ARBA" id="ARBA00022827"/>
    </source>
</evidence>
<protein>
    <submittedName>
        <fullName evidence="7">GMC family oxidoreductase</fullName>
    </submittedName>
</protein>
<proteinExistence type="inferred from homology"/>
<comment type="cofactor">
    <cofactor evidence="1">
        <name>FAD</name>
        <dbReference type="ChEBI" id="CHEBI:57692"/>
    </cofactor>
</comment>
<evidence type="ECO:0000256" key="2">
    <source>
        <dbReference type="ARBA" id="ARBA00010790"/>
    </source>
</evidence>
<dbReference type="AlphaFoldDB" id="A0A9Q4C144"/>
<dbReference type="Proteomes" id="UP001149411">
    <property type="component" value="Unassembled WGS sequence"/>
</dbReference>
<dbReference type="GO" id="GO:0050660">
    <property type="term" value="F:flavin adenine dinucleotide binding"/>
    <property type="evidence" value="ECO:0007669"/>
    <property type="project" value="InterPro"/>
</dbReference>
<dbReference type="PROSITE" id="PS51379">
    <property type="entry name" value="4FE4S_FER_2"/>
    <property type="match status" value="1"/>
</dbReference>
<dbReference type="InterPro" id="IPR051473">
    <property type="entry name" value="P2Ox-like"/>
</dbReference>
<dbReference type="Gene3D" id="3.50.50.60">
    <property type="entry name" value="FAD/NAD(P)-binding domain"/>
    <property type="match status" value="2"/>
</dbReference>
<keyword evidence="3" id="KW-0285">Flavoprotein</keyword>
<dbReference type="InterPro" id="IPR022357">
    <property type="entry name" value="MIP_CS"/>
</dbReference>
<dbReference type="InterPro" id="IPR017896">
    <property type="entry name" value="4Fe4S_Fe-S-bd"/>
</dbReference>
<evidence type="ECO:0000256" key="1">
    <source>
        <dbReference type="ARBA" id="ARBA00001974"/>
    </source>
</evidence>
<name>A0A9Q4C144_9EURY</name>
<dbReference type="Pfam" id="PF00732">
    <property type="entry name" value="GMC_oxred_N"/>
    <property type="match status" value="1"/>
</dbReference>
<organism evidence="7 8">
    <name type="scientific">Halorutilus salinus</name>
    <dbReference type="NCBI Taxonomy" id="2487751"/>
    <lineage>
        <taxon>Archaea</taxon>
        <taxon>Methanobacteriati</taxon>
        <taxon>Methanobacteriota</taxon>
        <taxon>Stenosarchaea group</taxon>
        <taxon>Halobacteria</taxon>
        <taxon>Halorutilales</taxon>
        <taxon>Halorutilaceae</taxon>
        <taxon>Halorutilus</taxon>
    </lineage>
</organism>
<dbReference type="RefSeq" id="WP_266085575.1">
    <property type="nucleotide sequence ID" value="NZ_RKLV01000001.1"/>
</dbReference>